<keyword evidence="1" id="KW-1133">Transmembrane helix</keyword>
<dbReference type="EMBL" id="CADCTB010000162">
    <property type="protein sequence ID" value="CAA9258923.1"/>
    <property type="molecule type" value="Genomic_DNA"/>
</dbReference>
<gene>
    <name evidence="2" type="ORF">AVDCRST_MAG10-2629</name>
</gene>
<evidence type="ECO:0000256" key="1">
    <source>
        <dbReference type="SAM" id="Phobius"/>
    </source>
</evidence>
<sequence length="64" mass="6393">MPPLSGIGETEARMVAGPLLLGIGIGLLMSQLLAGALIGLGAGITLRSVVSALGTRVPVRGRRS</sequence>
<proteinExistence type="predicted"/>
<protein>
    <submittedName>
        <fullName evidence="2">Uncharacterized protein</fullName>
    </submittedName>
</protein>
<reference evidence="2" key="1">
    <citation type="submission" date="2020-02" db="EMBL/GenBank/DDBJ databases">
        <authorList>
            <person name="Meier V. D."/>
        </authorList>
    </citation>
    <scope>NUCLEOTIDE SEQUENCE</scope>
    <source>
        <strain evidence="2">AVDCRST_MAG10</strain>
    </source>
</reference>
<keyword evidence="1" id="KW-0812">Transmembrane</keyword>
<evidence type="ECO:0000313" key="2">
    <source>
        <dbReference type="EMBL" id="CAA9258923.1"/>
    </source>
</evidence>
<accession>A0A6J4ISP4</accession>
<feature type="transmembrane region" description="Helical" evidence="1">
    <location>
        <begin position="20"/>
        <end position="46"/>
    </location>
</feature>
<organism evidence="2">
    <name type="scientific">uncultured Acidimicrobiales bacterium</name>
    <dbReference type="NCBI Taxonomy" id="310071"/>
    <lineage>
        <taxon>Bacteria</taxon>
        <taxon>Bacillati</taxon>
        <taxon>Actinomycetota</taxon>
        <taxon>Acidimicrobiia</taxon>
        <taxon>Acidimicrobiales</taxon>
        <taxon>environmental samples</taxon>
    </lineage>
</organism>
<name>A0A6J4ISP4_9ACTN</name>
<keyword evidence="1" id="KW-0472">Membrane</keyword>
<dbReference type="AlphaFoldDB" id="A0A6J4ISP4"/>